<reference evidence="12" key="1">
    <citation type="submission" date="2025-08" db="UniProtKB">
        <authorList>
            <consortium name="Ensembl"/>
        </authorList>
    </citation>
    <scope>IDENTIFICATION</scope>
</reference>
<dbReference type="PROSITE" id="PS50106">
    <property type="entry name" value="PDZ"/>
    <property type="match status" value="1"/>
</dbReference>
<keyword evidence="5" id="KW-0770">Synapse</keyword>
<evidence type="ECO:0000256" key="2">
    <source>
        <dbReference type="ARBA" id="ARBA00022737"/>
    </source>
</evidence>
<dbReference type="SMART" id="SM00228">
    <property type="entry name" value="PDZ"/>
    <property type="match status" value="1"/>
</dbReference>
<dbReference type="Gene3D" id="2.30.42.10">
    <property type="match status" value="1"/>
</dbReference>
<feature type="domain" description="C2" evidence="10">
    <location>
        <begin position="3372"/>
        <end position="3501"/>
    </location>
</feature>
<feature type="compositionally biased region" description="Low complexity" evidence="9">
    <location>
        <begin position="1564"/>
        <end position="1600"/>
    </location>
</feature>
<feature type="compositionally biased region" description="Low complexity" evidence="9">
    <location>
        <begin position="388"/>
        <end position="404"/>
    </location>
</feature>
<dbReference type="InterPro" id="IPR001565">
    <property type="entry name" value="Synaptotagmin"/>
</dbReference>
<evidence type="ECO:0000256" key="7">
    <source>
        <dbReference type="ARBA" id="ARBA00034101"/>
    </source>
</evidence>
<evidence type="ECO:0000259" key="11">
    <source>
        <dbReference type="PROSITE" id="PS50106"/>
    </source>
</evidence>
<dbReference type="GO" id="GO:0098978">
    <property type="term" value="C:glutamatergic synapse"/>
    <property type="evidence" value="ECO:0007669"/>
    <property type="project" value="TreeGrafter"/>
</dbReference>
<feature type="compositionally biased region" description="Polar residues" evidence="9">
    <location>
        <begin position="1306"/>
        <end position="1320"/>
    </location>
</feature>
<dbReference type="InterPro" id="IPR011011">
    <property type="entry name" value="Znf_FYVE_PHD"/>
</dbReference>
<dbReference type="FunFam" id="2.60.40.150:FF:000149">
    <property type="entry name" value="Piccolo presynaptic cytomatrix protein"/>
    <property type="match status" value="1"/>
</dbReference>
<feature type="compositionally biased region" description="Low complexity" evidence="9">
    <location>
        <begin position="1477"/>
        <end position="1494"/>
    </location>
</feature>
<feature type="compositionally biased region" description="Low complexity" evidence="9">
    <location>
        <begin position="3050"/>
        <end position="3063"/>
    </location>
</feature>
<dbReference type="SUPFAM" id="SSF57903">
    <property type="entry name" value="FYVE/PHD zinc finger"/>
    <property type="match status" value="2"/>
</dbReference>
<dbReference type="GO" id="GO:0048788">
    <property type="term" value="C:cytoskeleton of presynaptic active zone"/>
    <property type="evidence" value="ECO:0007669"/>
    <property type="project" value="TreeGrafter"/>
</dbReference>
<keyword evidence="4" id="KW-0862">Zinc</keyword>
<keyword evidence="2" id="KW-0677">Repeat</keyword>
<feature type="compositionally biased region" description="Gly residues" evidence="9">
    <location>
        <begin position="2508"/>
        <end position="2518"/>
    </location>
</feature>
<dbReference type="PRINTS" id="PR00360">
    <property type="entry name" value="C2DOMAIN"/>
</dbReference>
<feature type="compositionally biased region" description="Basic and acidic residues" evidence="9">
    <location>
        <begin position="785"/>
        <end position="808"/>
    </location>
</feature>
<dbReference type="SMART" id="SM00239">
    <property type="entry name" value="C2"/>
    <property type="match status" value="2"/>
</dbReference>
<keyword evidence="3" id="KW-0863">Zinc-finger</keyword>
<feature type="compositionally biased region" description="Polar residues" evidence="9">
    <location>
        <begin position="1541"/>
        <end position="1555"/>
    </location>
</feature>
<dbReference type="GO" id="GO:0035418">
    <property type="term" value="P:protein localization to synapse"/>
    <property type="evidence" value="ECO:0007669"/>
    <property type="project" value="TreeGrafter"/>
</dbReference>
<dbReference type="Gene3D" id="3.30.40.10">
    <property type="entry name" value="Zinc/RING finger domain, C3HC4 (zinc finger)"/>
    <property type="match status" value="2"/>
</dbReference>
<feature type="compositionally biased region" description="Polar residues" evidence="9">
    <location>
        <begin position="1421"/>
        <end position="1432"/>
    </location>
</feature>
<dbReference type="InterPro" id="IPR013083">
    <property type="entry name" value="Znf_RING/FYVE/PHD"/>
</dbReference>
<feature type="compositionally biased region" description="Polar residues" evidence="9">
    <location>
        <begin position="311"/>
        <end position="328"/>
    </location>
</feature>
<feature type="region of interest" description="Disordered" evidence="9">
    <location>
        <begin position="2314"/>
        <end position="2559"/>
    </location>
</feature>
<dbReference type="GO" id="GO:0016020">
    <property type="term" value="C:membrane"/>
    <property type="evidence" value="ECO:0007669"/>
    <property type="project" value="InterPro"/>
</dbReference>
<dbReference type="InterPro" id="IPR008899">
    <property type="entry name" value="Znf_piccolo"/>
</dbReference>
<dbReference type="SUPFAM" id="SSF49562">
    <property type="entry name" value="C2 domain (Calcium/lipid-binding domain, CaLB)"/>
    <property type="match status" value="2"/>
</dbReference>
<feature type="compositionally biased region" description="Basic and acidic residues" evidence="9">
    <location>
        <begin position="1278"/>
        <end position="1288"/>
    </location>
</feature>
<dbReference type="Bgee" id="ENSNBRG00000006103">
    <property type="expression patterns" value="Expressed in brain and 2 other cell types or tissues"/>
</dbReference>
<feature type="compositionally biased region" description="Polar residues" evidence="9">
    <location>
        <begin position="3094"/>
        <end position="3109"/>
    </location>
</feature>
<feature type="region of interest" description="Disordered" evidence="9">
    <location>
        <begin position="472"/>
        <end position="557"/>
    </location>
</feature>
<feature type="compositionally biased region" description="Acidic residues" evidence="9">
    <location>
        <begin position="773"/>
        <end position="784"/>
    </location>
</feature>
<keyword evidence="6" id="KW-0966">Cell projection</keyword>
<feature type="compositionally biased region" description="Basic and acidic residues" evidence="9">
    <location>
        <begin position="1080"/>
        <end position="1089"/>
    </location>
</feature>
<dbReference type="STRING" id="32507.ENSNBRP00000008002"/>
<feature type="compositionally biased region" description="Low complexity" evidence="9">
    <location>
        <begin position="3162"/>
        <end position="3171"/>
    </location>
</feature>
<name>A0A3Q4GW74_NEOBR</name>
<feature type="compositionally biased region" description="Low complexity" evidence="9">
    <location>
        <begin position="14"/>
        <end position="30"/>
    </location>
</feature>
<evidence type="ECO:0000256" key="3">
    <source>
        <dbReference type="ARBA" id="ARBA00022771"/>
    </source>
</evidence>
<feature type="compositionally biased region" description="Basic and acidic residues" evidence="9">
    <location>
        <begin position="2380"/>
        <end position="2397"/>
    </location>
</feature>
<feature type="compositionally biased region" description="Basic and acidic residues" evidence="9">
    <location>
        <begin position="647"/>
        <end position="658"/>
    </location>
</feature>
<proteinExistence type="predicted"/>
<accession>A0A3Q4GW74</accession>
<dbReference type="InterPro" id="IPR036034">
    <property type="entry name" value="PDZ_sf"/>
</dbReference>
<feature type="compositionally biased region" description="Polar residues" evidence="9">
    <location>
        <begin position="1507"/>
        <end position="1516"/>
    </location>
</feature>
<dbReference type="CDD" id="cd04031">
    <property type="entry name" value="C2A_RIM1alpha"/>
    <property type="match status" value="1"/>
</dbReference>
<feature type="compositionally biased region" description="Basic and acidic residues" evidence="9">
    <location>
        <begin position="688"/>
        <end position="703"/>
    </location>
</feature>
<dbReference type="CDD" id="cd06714">
    <property type="entry name" value="PDZ_RIM-like"/>
    <property type="match status" value="1"/>
</dbReference>
<keyword evidence="13" id="KW-1185">Reference proteome</keyword>
<feature type="compositionally biased region" description="Low complexity" evidence="9">
    <location>
        <begin position="909"/>
        <end position="922"/>
    </location>
</feature>
<feature type="compositionally biased region" description="Basic and acidic residues" evidence="9">
    <location>
        <begin position="838"/>
        <end position="854"/>
    </location>
</feature>
<evidence type="ECO:0000256" key="4">
    <source>
        <dbReference type="ARBA" id="ARBA00022833"/>
    </source>
</evidence>
<keyword evidence="8" id="KW-0175">Coiled coil</keyword>
<dbReference type="InterPro" id="IPR001478">
    <property type="entry name" value="PDZ"/>
</dbReference>
<comment type="subcellular location">
    <subcellularLocation>
        <location evidence="7">Presynaptic active zone</location>
    </subcellularLocation>
</comment>
<feature type="compositionally biased region" description="Acidic residues" evidence="9">
    <location>
        <begin position="2332"/>
        <end position="2341"/>
    </location>
</feature>
<feature type="compositionally biased region" description="Polar residues" evidence="9">
    <location>
        <begin position="2539"/>
        <end position="2550"/>
    </location>
</feature>
<feature type="compositionally biased region" description="Acidic residues" evidence="9">
    <location>
        <begin position="960"/>
        <end position="973"/>
    </location>
</feature>
<protein>
    <submittedName>
        <fullName evidence="12">Piccolo presynaptic cytomatrix protein a</fullName>
    </submittedName>
</protein>
<feature type="coiled-coil region" evidence="8">
    <location>
        <begin position="2171"/>
        <end position="2270"/>
    </location>
</feature>
<dbReference type="InterPro" id="IPR052098">
    <property type="entry name" value="Presynaptic_Scaffold_Bsn/Pclo"/>
</dbReference>
<feature type="compositionally biased region" description="Low complexity" evidence="9">
    <location>
        <begin position="2464"/>
        <end position="2475"/>
    </location>
</feature>
<feature type="compositionally biased region" description="Polar residues" evidence="9">
    <location>
        <begin position="3576"/>
        <end position="3587"/>
    </location>
</feature>
<feature type="coiled-coil region" evidence="8">
    <location>
        <begin position="2567"/>
        <end position="2597"/>
    </location>
</feature>
<feature type="region of interest" description="Disordered" evidence="9">
    <location>
        <begin position="3048"/>
        <end position="3182"/>
    </location>
</feature>
<dbReference type="Pfam" id="PF00168">
    <property type="entry name" value="C2"/>
    <property type="match status" value="2"/>
</dbReference>
<dbReference type="GO" id="GO:1904071">
    <property type="term" value="P:presynaptic active zone assembly"/>
    <property type="evidence" value="ECO:0007669"/>
    <property type="project" value="TreeGrafter"/>
</dbReference>
<feature type="compositionally biased region" description="Pro residues" evidence="9">
    <location>
        <begin position="1386"/>
        <end position="1411"/>
    </location>
</feature>
<dbReference type="GeneTree" id="ENSGT00620000087961"/>
<dbReference type="PRINTS" id="PR00399">
    <property type="entry name" value="SYNAPTOTAGMN"/>
</dbReference>
<feature type="region of interest" description="Disordered" evidence="9">
    <location>
        <begin position="3195"/>
        <end position="3232"/>
    </location>
</feature>
<feature type="compositionally biased region" description="Basic and acidic residues" evidence="9">
    <location>
        <begin position="1020"/>
        <end position="1035"/>
    </location>
</feature>
<feature type="compositionally biased region" description="Basic residues" evidence="9">
    <location>
        <begin position="3594"/>
        <end position="3605"/>
    </location>
</feature>
<evidence type="ECO:0000256" key="5">
    <source>
        <dbReference type="ARBA" id="ARBA00023018"/>
    </source>
</evidence>
<evidence type="ECO:0000256" key="1">
    <source>
        <dbReference type="ARBA" id="ARBA00022723"/>
    </source>
</evidence>
<dbReference type="SUPFAM" id="SSF50156">
    <property type="entry name" value="PDZ domain-like"/>
    <property type="match status" value="1"/>
</dbReference>
<keyword evidence="1" id="KW-0479">Metal-binding</keyword>
<evidence type="ECO:0000259" key="10">
    <source>
        <dbReference type="PROSITE" id="PS50004"/>
    </source>
</evidence>
<evidence type="ECO:0000313" key="13">
    <source>
        <dbReference type="Proteomes" id="UP000261580"/>
    </source>
</evidence>
<dbReference type="Pfam" id="PF05715">
    <property type="entry name" value="zf-piccolo"/>
    <property type="match status" value="2"/>
</dbReference>
<dbReference type="GO" id="GO:0098982">
    <property type="term" value="C:GABA-ergic synapse"/>
    <property type="evidence" value="ECO:0007669"/>
    <property type="project" value="TreeGrafter"/>
</dbReference>
<dbReference type="OMA" id="PKNEAPN"/>
<dbReference type="InterPro" id="IPR035892">
    <property type="entry name" value="C2_domain_sf"/>
</dbReference>
<feature type="compositionally biased region" description="Low complexity" evidence="9">
    <location>
        <begin position="3347"/>
        <end position="3377"/>
    </location>
</feature>
<dbReference type="Ensembl" id="ENSNBRT00000008225.1">
    <property type="protein sequence ID" value="ENSNBRP00000008002.1"/>
    <property type="gene ID" value="ENSNBRG00000006103.1"/>
</dbReference>
<feature type="region of interest" description="Disordered" evidence="9">
    <location>
        <begin position="1716"/>
        <end position="1743"/>
    </location>
</feature>
<feature type="compositionally biased region" description="Polar residues" evidence="9">
    <location>
        <begin position="2409"/>
        <end position="2421"/>
    </location>
</feature>
<feature type="compositionally biased region" description="Pro residues" evidence="9">
    <location>
        <begin position="631"/>
        <end position="645"/>
    </location>
</feature>
<evidence type="ECO:0000256" key="6">
    <source>
        <dbReference type="ARBA" id="ARBA00023273"/>
    </source>
</evidence>
<feature type="region of interest" description="Disordered" evidence="9">
    <location>
        <begin position="1234"/>
        <end position="1601"/>
    </location>
</feature>
<dbReference type="PANTHER" id="PTHR14113">
    <property type="entry name" value="PICCOLO/BASSOON"/>
    <property type="match status" value="1"/>
</dbReference>
<feature type="domain" description="PDZ" evidence="11">
    <location>
        <begin position="3236"/>
        <end position="3313"/>
    </location>
</feature>
<dbReference type="PROSITE" id="PS50004">
    <property type="entry name" value="C2"/>
    <property type="match status" value="2"/>
</dbReference>
<feature type="domain" description="C2" evidence="10">
    <location>
        <begin position="3716"/>
        <end position="3840"/>
    </location>
</feature>
<feature type="compositionally biased region" description="Polar residues" evidence="9">
    <location>
        <begin position="2362"/>
        <end position="2379"/>
    </location>
</feature>
<feature type="compositionally biased region" description="Low complexity" evidence="9">
    <location>
        <begin position="506"/>
        <end position="520"/>
    </location>
</feature>
<dbReference type="GO" id="GO:0098882">
    <property type="term" value="F:structural constituent of presynaptic active zone"/>
    <property type="evidence" value="ECO:0007669"/>
    <property type="project" value="TreeGrafter"/>
</dbReference>
<feature type="compositionally biased region" description="Low complexity" evidence="9">
    <location>
        <begin position="340"/>
        <end position="349"/>
    </location>
</feature>
<dbReference type="PANTHER" id="PTHR14113:SF11">
    <property type="entry name" value="PROTEIN PICCOLO ISOFORM X1"/>
    <property type="match status" value="1"/>
</dbReference>
<feature type="compositionally biased region" description="Basic and acidic residues" evidence="9">
    <location>
        <begin position="2645"/>
        <end position="2667"/>
    </location>
</feature>
<feature type="region of interest" description="Disordered" evidence="9">
    <location>
        <begin position="1070"/>
        <end position="1089"/>
    </location>
</feature>
<feature type="region of interest" description="Disordered" evidence="9">
    <location>
        <begin position="279"/>
        <end position="434"/>
    </location>
</feature>
<feature type="region of interest" description="Disordered" evidence="9">
    <location>
        <begin position="2636"/>
        <end position="2683"/>
    </location>
</feature>
<reference evidence="12" key="2">
    <citation type="submission" date="2025-09" db="UniProtKB">
        <authorList>
            <consortium name="Ensembl"/>
        </authorList>
    </citation>
    <scope>IDENTIFICATION</scope>
</reference>
<feature type="compositionally biased region" description="Basic and acidic residues" evidence="9">
    <location>
        <begin position="535"/>
        <end position="544"/>
    </location>
</feature>
<feature type="compositionally biased region" description="Low complexity" evidence="9">
    <location>
        <begin position="3637"/>
        <end position="3650"/>
    </location>
</feature>
<evidence type="ECO:0000256" key="8">
    <source>
        <dbReference type="SAM" id="Coils"/>
    </source>
</evidence>
<feature type="compositionally biased region" description="Basic and acidic residues" evidence="9">
    <location>
        <begin position="3196"/>
        <end position="3224"/>
    </location>
</feature>
<feature type="region of interest" description="Disordered" evidence="9">
    <location>
        <begin position="3342"/>
        <end position="3384"/>
    </location>
</feature>
<feature type="region of interest" description="Disordered" evidence="9">
    <location>
        <begin position="3499"/>
        <end position="3663"/>
    </location>
</feature>
<organism evidence="12 13">
    <name type="scientific">Neolamprologus brichardi</name>
    <name type="common">Fairy cichlid</name>
    <name type="synonym">Lamprologus brichardi</name>
    <dbReference type="NCBI Taxonomy" id="32507"/>
    <lineage>
        <taxon>Eukaryota</taxon>
        <taxon>Metazoa</taxon>
        <taxon>Chordata</taxon>
        <taxon>Craniata</taxon>
        <taxon>Vertebrata</taxon>
        <taxon>Euteleostomi</taxon>
        <taxon>Actinopterygii</taxon>
        <taxon>Neopterygii</taxon>
        <taxon>Teleostei</taxon>
        <taxon>Neoteleostei</taxon>
        <taxon>Acanthomorphata</taxon>
        <taxon>Ovalentaria</taxon>
        <taxon>Cichlomorphae</taxon>
        <taxon>Cichliformes</taxon>
        <taxon>Cichlidae</taxon>
        <taxon>African cichlids</taxon>
        <taxon>Pseudocrenilabrinae</taxon>
        <taxon>Lamprologini</taxon>
        <taxon>Neolamprologus</taxon>
    </lineage>
</organism>
<feature type="compositionally biased region" description="Pro residues" evidence="9">
    <location>
        <begin position="1444"/>
        <end position="1454"/>
    </location>
</feature>
<feature type="region of interest" description="Disordered" evidence="9">
    <location>
        <begin position="616"/>
        <end position="1050"/>
    </location>
</feature>
<evidence type="ECO:0000313" key="12">
    <source>
        <dbReference type="Ensembl" id="ENSNBRP00000008002.1"/>
    </source>
</evidence>
<feature type="compositionally biased region" description="Low complexity" evidence="9">
    <location>
        <begin position="3517"/>
        <end position="3535"/>
    </location>
</feature>
<feature type="compositionally biased region" description="Low complexity" evidence="9">
    <location>
        <begin position="163"/>
        <end position="197"/>
    </location>
</feature>
<dbReference type="GO" id="GO:0030424">
    <property type="term" value="C:axon"/>
    <property type="evidence" value="ECO:0007669"/>
    <property type="project" value="TreeGrafter"/>
</dbReference>
<feature type="compositionally biased region" description="Low complexity" evidence="9">
    <location>
        <begin position="103"/>
        <end position="134"/>
    </location>
</feature>
<dbReference type="GO" id="GO:0008270">
    <property type="term" value="F:zinc ion binding"/>
    <property type="evidence" value="ECO:0007669"/>
    <property type="project" value="UniProtKB-KW"/>
</dbReference>
<feature type="region of interest" description="Disordered" evidence="9">
    <location>
        <begin position="1"/>
        <end position="222"/>
    </location>
</feature>
<feature type="compositionally biased region" description="Polar residues" evidence="9">
    <location>
        <begin position="867"/>
        <end position="877"/>
    </location>
</feature>
<feature type="compositionally biased region" description="Low complexity" evidence="9">
    <location>
        <begin position="75"/>
        <end position="88"/>
    </location>
</feature>
<evidence type="ECO:0000256" key="9">
    <source>
        <dbReference type="SAM" id="MobiDB-lite"/>
    </source>
</evidence>
<dbReference type="Proteomes" id="UP000261580">
    <property type="component" value="Unassembled WGS sequence"/>
</dbReference>
<dbReference type="InterPro" id="IPR000008">
    <property type="entry name" value="C2_dom"/>
</dbReference>
<dbReference type="Gene3D" id="2.60.40.150">
    <property type="entry name" value="C2 domain"/>
    <property type="match status" value="2"/>
</dbReference>
<sequence length="3851" mass="416009">MFGSSFLSGANPLSAVSSMTSSVSSSISSMGDTVNIPKFGLFGDEEEEGLPAASESKQGGKPQGKGPQQGPGPKGPQQGGPQKQSQGPPGQGAKPGQGPPGQGPRQVQGPPGQGPKAGQGPPSQAPPGHQAPRPGQGPPGQGPPGSQAPRPGQGPPGQGPKQGGPLQQKGGPPPQQQQQQGPGKPGPKQQVPQGPGAHPEAPGKTAGPPIKQGTGKPAAGICPLCKTTQLNVGSKDPPNYNNCTECKNQVCSLCGFSPPDSAGKEWLCLNCQMQRAMGGMDPPGVTKPKQGSAPPSPQRQASGKPGKLLIKQQSTSDQGLTPPTTPRQKSPGPTSPGPLSPGSSVAGSPKIDPKTGRPIIQKSSPQQSPAKPKQESSFFGGLGGISLGGLTDAAKPPAAASHAAESVTGKLFSGFGGLMESSKPQAQAAPKQEESVAGKLFGGFGGLTESTKTPAATSQMFSFGSSLLSSATSLVTGEEDKAKGSTPGSPPDSPADSGPGSPPDSPLSGPGSPPDSDSAPETPPPKTKKPPRTISVEREEKAPETKPVPASAPATKENCPLCNVELNVGSTDTPNYSLCTECKKTVCNLCGFNPTPHLGEKEWLCLTCQTQRAMSGQLGDVSPSSMASPKKQPPGPVPSSTPPPAETLKEPGIKEAAVKEGSPTSPSDLAKLESTVLPILEAQATTQEEEKQTDTLKTRRKLEVLPLSPDSPSSEEDREVSDKNGNGTTKKKLLVPVDVKTDSLDDSSESFGKESPMSGDDEEFIRKQIMEMSENEDASQSDEENLVRQKIREDEKKQKEQKKTETVEKGTTGKVRRLTKKSTISPDDEDKEFGTLVDKPDITKDMEAETKEGKQQSGTAVRKFQTMELNTTSSPVSIPNDDGEPEMESLTDSPDDRSRGEGSSSLHASSFTPGTSPTSLSSLDEDSDSSSPSHIRSGEGKQHRKAKHRQPGQMLPTIEDSSEEEELREEEELLREQEKQKGSGKKSKKDKDEIRAQRRREHQKTPPSNLSPIEDASPTEEQRQEAEMEEIRRSSCSDFSPSIESDPEGLEIHAAKIAAVQKTYQLPMSVSLHSPTDDQNIDKPQKKTLRSADEAYEEIMLRAKSPTADKGEIQPEKESLYGGMLIEDYAYASLIDSSTADLEDTEKITIPTQPKKLRSPDEVYEDMIKKRKEFMQLEQEYQNMQAKKESTNPEIVLQPTDITFSKSSTITLDMDGKPLLDAETAYEELMKRVLTPGTSPTQHEPKVEATASRKALHPIPDLKVTQCSSGELSSDDEIIPKKEEEKNPVSDVTSAMETEPVKETFPSPTSDQQPETTIKASQGDIVDLTSASTKTSAPVIASVSPLPTVPQYTPGIPSVVSTAPPVPPKPTVLRRANSQEKTEEPVAPPLPPPTPPKPTVFPRKAPVPLPPQASAAPVRQETVTMTTAQAPPTRQVVTPTYKPHVPPPVPPKPSIPVGIGDSHKPGHGVKPPIAPKPGSQPSSPAHAPHPQRPSVLPTGPSDIALNLSPTSESKMFQPSPKSPSSPRYASNLRDTYVVITLPSQPSSPVDSVTTHAPSSPGPASPSWQAQPETYHHQQPQPQPYSQQQQQQQQQTPPQTTRVPLAYTRVTESIESQEICGPEKHVSSSCHIIEAISASAQPPVVMPNLISQVVTTEVQRTTVSVVHERTPPPVPAPRANGLPISMQKPMPQLPAQNGQAIQPSEVVDLRTMKVDPESTTRGVDLSASPDSRHQSLTTDVSRHSSAVQSPVVNLSAESSTVSIVTDSITIVTCAATIQRRDNLDTSLTSSVPLQLTKNKSFEPVSQIIYRPIDSQPSTHATAEIPINLSVGSSTSGGTLPVTIAPASVASCIANGLTNGTTTVSGAVDLSTNKPFNTVVSVDATSTEVVTAVITDDGKPVDLTAGKRAVCCDVVYKLPFAGSCATHQPTTPLPEDRFGYRDDHYQYDRSPYGMRGFGGIKPSMSDTNLAEAGLFMYKSKNSYNFSGTTEGAVDLTSAKISDAEAVDYSKKRTYAGMTIPPYSQDRVTSAVGTLFGTSSVLRSSNGVVYSSVAAPVPSTYAITTQPGSIFSTAYNTLSGMHTSDTMPSLSNLQNLPLTRSHSFLSTISTTAAEEQADAPLNLEISRGGTTAGDAATTAATSLSLDTYTDASLEAIAASLEALSSPMVPGDSQYQAERERLEMEKLKQQRLAEELEWERQEIQRFREHEQLMVQKELEELQAMKQQILAQQEEERQAHLIMQKETYAQQQQQLEQIQRLQEQLRLQLEEQKFRQMYPGGDIQEAVVLGPDGTVLARKITDSGCQTDEEDEAVSKAYTAGRKKRTAKKSVDSCVQTDDEDQDEWEAQNRSRQSRPRTARGDRGGQSEMSLQAHTEISIQTDTDGNIRMDTRMELSDSERTSPKKRPTPLEIGQSANLKADSSTLQAPPKSPKVLYSPVSPCISPSKSLEFVSYDKSLGDTSPQNLRGSADPSKASPASPRGQKSMQRSMSDPKPMSPTGEERATSGTQYGEGYTGKGSGGTPTGTQKKVKRTLPNPPSEDESTTTGQTAYSTGSARRRMCRNSNMARAKILQDIDRELDLVERESSKLRKRQAELDEEEKEIDAKLRYLEMGINRRKDALLKEREKRERAYLQSVAEDRDYMSDSEVSNIRETRGGGEDEEIESHGLERPRTAPQSELDDFVPPQTKHEYGKYSQYQYAQSQFQQSLYQTPQSYQSHSIYSSVPSLTTSQQQSYHQMLLLQQKAARQAALLSELDATKYDVISRQPDPTSSAYLGVKYDKYGNHLDLRALEVGSIAGSPMSAVSDSYYTDVDHHTPRSYMLLEDAAELAKGSTGLSSSYSLAERELAKAEKLLRRSAADLGSTDYLGSTSRLHTFGKTPDEEDTMEEPYELKLLKQQLKQEFRRSTGGTENLEQLTGLSQHYYTPSSSISGYSQRHYPKSEKYSISRLTLEKQAAKQLPASMLYQKHKTPLLDPKISSKYSSITDSRGLETDYTSYLGSTSASPRSSRLLQDEITFGLRKNIAEQQKYLGSTLGANLAGSLNLGQSLGLDSAYPSGSRSRPSSRPTSCYGLDLSIKRDPSSSSLRLKGDGEASGDGPNYQTPSGRTKPTSLPIVQSGRGRIPIVAQNSEEESPLSPVGQPMGMARASAGPLPPISADSRDQFGSCLSLQDSQQQQHIREEPTRGRSYVLLDDLQGTMSDSEYHLRREETDWFDKPRDGRSENGQEKRQGKGPYYPFPHLRVKLQRDPKDRSVSNGLGIRVVGGKEVPGSNGDIGAYVAKVLPGGAAEQTGKILEMQVLEWNGVLLTGKTYEEVQGLVGQPCNEAEVCVRDRPPRSPGVDPKQLAAELQKVSQQQAPLSTSSSSLPATTSATSSPGQPGSPSVSKKRHSLQIHYDKQLGNLIVHVLQARNLAPRDNNGYSDPFVKVYLLPGRSAENKRKTKHAGKTINPEWNQTVIYKNIHLEQLKKKTLEVSVWDYDKGSSNDFLGEVLIDLSNTAQLDNIPRWLPLKEQSEGDHHRRSHSGQGRHSSSKPSSQHSSPKTTGSSHDNQDSPKSSVIKSRSHGIFPDPAKTQVPSIEKSHSSPGTSKPSPSEGQSQSHSHGHSQHSRSHGASRSSKSAARQHHQESLNGSRGGAAVATGDAQQQSQQQPPQRLQPKSGDAPVTAASLDSGLSGSAYSLLDEEAEANEVDSAIFQVPRGKIPNGTDVIKSSLGHSDTEKTQVMGEIKIALKKEMKTEGEHLVLEILQCRNITYKFKTPDHLPLYVKLYVVNIATQKRIIKKKTRVCRHDREPSFNETFRFCMNPTGHALQLFLVSNGGKFVKKTLIGEAYVWLDKVDLRKRVVSWHKLLASTAQIHS</sequence>
<feature type="compositionally biased region" description="Polar residues" evidence="9">
    <location>
        <begin position="3536"/>
        <end position="3553"/>
    </location>
</feature>
<feature type="compositionally biased region" description="Polar residues" evidence="9">
    <location>
        <begin position="1733"/>
        <end position="1743"/>
    </location>
</feature>